<keyword evidence="1" id="KW-0732">Signal</keyword>
<evidence type="ECO:0000313" key="3">
    <source>
        <dbReference type="Proteomes" id="UP000240760"/>
    </source>
</evidence>
<feature type="chain" id="PRO_5015753456" description="Secreted protein" evidence="1">
    <location>
        <begin position="19"/>
        <end position="90"/>
    </location>
</feature>
<name>A0A2T4BTZ5_TRILO</name>
<accession>A0A2T4BTZ5</accession>
<feature type="signal peptide" evidence="1">
    <location>
        <begin position="1"/>
        <end position="18"/>
    </location>
</feature>
<keyword evidence="3" id="KW-1185">Reference proteome</keyword>
<dbReference type="AlphaFoldDB" id="A0A2T4BTZ5"/>
<protein>
    <recommendedName>
        <fullName evidence="4">Secreted protein</fullName>
    </recommendedName>
</protein>
<evidence type="ECO:0008006" key="4">
    <source>
        <dbReference type="Google" id="ProtNLM"/>
    </source>
</evidence>
<evidence type="ECO:0000313" key="2">
    <source>
        <dbReference type="EMBL" id="PTB72774.1"/>
    </source>
</evidence>
<proteinExistence type="predicted"/>
<evidence type="ECO:0000256" key="1">
    <source>
        <dbReference type="SAM" id="SignalP"/>
    </source>
</evidence>
<gene>
    <name evidence="2" type="ORF">M440DRAFT_1405234</name>
</gene>
<organism evidence="2 3">
    <name type="scientific">Trichoderma longibrachiatum ATCC 18648</name>
    <dbReference type="NCBI Taxonomy" id="983965"/>
    <lineage>
        <taxon>Eukaryota</taxon>
        <taxon>Fungi</taxon>
        <taxon>Dikarya</taxon>
        <taxon>Ascomycota</taxon>
        <taxon>Pezizomycotina</taxon>
        <taxon>Sordariomycetes</taxon>
        <taxon>Hypocreomycetidae</taxon>
        <taxon>Hypocreales</taxon>
        <taxon>Hypocreaceae</taxon>
        <taxon>Trichoderma</taxon>
    </lineage>
</organism>
<dbReference type="Proteomes" id="UP000240760">
    <property type="component" value="Unassembled WGS sequence"/>
</dbReference>
<dbReference type="EMBL" id="KZ679140">
    <property type="protein sequence ID" value="PTB72774.1"/>
    <property type="molecule type" value="Genomic_DNA"/>
</dbReference>
<sequence>MALLSMALVILRWPCVSRDADMRVATLTPQLLTPMIVFASIDQACLMLQRPTICVFPATRTFASPVLSYSQGITTDYNYTSRMLTTHRKG</sequence>
<reference evidence="2 3" key="1">
    <citation type="submission" date="2016-07" db="EMBL/GenBank/DDBJ databases">
        <title>Multiple horizontal gene transfer events from other fungi enriched the ability of initially mycotrophic Trichoderma (Ascomycota) to feed on dead plant biomass.</title>
        <authorList>
            <consortium name="DOE Joint Genome Institute"/>
            <person name="Aerts A."/>
            <person name="Atanasova L."/>
            <person name="Chenthamara K."/>
            <person name="Zhang J."/>
            <person name="Grujic M."/>
            <person name="Henrissat B."/>
            <person name="Kuo A."/>
            <person name="Salamov A."/>
            <person name="Lipzen A."/>
            <person name="Labutti K."/>
            <person name="Barry K."/>
            <person name="Miao Y."/>
            <person name="Rahimi M.J."/>
            <person name="Shen Q."/>
            <person name="Grigoriev I.V."/>
            <person name="Kubicek C.P."/>
            <person name="Druzhinina I.S."/>
        </authorList>
    </citation>
    <scope>NUCLEOTIDE SEQUENCE [LARGE SCALE GENOMIC DNA]</scope>
    <source>
        <strain evidence="2 3">ATCC 18648</strain>
    </source>
</reference>